<keyword evidence="5 6" id="KW-0472">Membrane</keyword>
<dbReference type="Proteomes" id="UP000295060">
    <property type="component" value="Unassembled WGS sequence"/>
</dbReference>
<dbReference type="CDD" id="cd13126">
    <property type="entry name" value="MATE_like_11"/>
    <property type="match status" value="1"/>
</dbReference>
<dbReference type="EMBL" id="SODU01000001">
    <property type="protein sequence ID" value="TDW94239.1"/>
    <property type="molecule type" value="Genomic_DNA"/>
</dbReference>
<accession>A0ABY2FN88</accession>
<feature type="transmembrane region" description="Helical" evidence="6">
    <location>
        <begin position="368"/>
        <end position="386"/>
    </location>
</feature>
<feature type="transmembrane region" description="Helical" evidence="6">
    <location>
        <begin position="152"/>
        <end position="173"/>
    </location>
</feature>
<reference evidence="7 8" key="1">
    <citation type="submission" date="2019-03" db="EMBL/GenBank/DDBJ databases">
        <title>Genomic Encyclopedia of Type Strains, Phase III (KMG-III): the genomes of soil and plant-associated and newly described type strains.</title>
        <authorList>
            <person name="Whitman W."/>
        </authorList>
    </citation>
    <scope>NUCLEOTIDE SEQUENCE [LARGE SCALE GENOMIC DNA]</scope>
    <source>
        <strain evidence="7 8">VKMAc-2574</strain>
    </source>
</reference>
<feature type="transmembrane region" description="Helical" evidence="6">
    <location>
        <begin position="335"/>
        <end position="356"/>
    </location>
</feature>
<evidence type="ECO:0000256" key="1">
    <source>
        <dbReference type="ARBA" id="ARBA00004651"/>
    </source>
</evidence>
<feature type="transmembrane region" description="Helical" evidence="6">
    <location>
        <begin position="92"/>
        <end position="114"/>
    </location>
</feature>
<comment type="subcellular location">
    <subcellularLocation>
        <location evidence="1">Cell membrane</location>
        <topology evidence="1">Multi-pass membrane protein</topology>
    </subcellularLocation>
</comment>
<feature type="transmembrane region" description="Helical" evidence="6">
    <location>
        <begin position="290"/>
        <end position="315"/>
    </location>
</feature>
<feature type="transmembrane region" description="Helical" evidence="6">
    <location>
        <begin position="179"/>
        <end position="201"/>
    </location>
</feature>
<gene>
    <name evidence="7" type="ORF">EV137_1541</name>
</gene>
<keyword evidence="8" id="KW-1185">Reference proteome</keyword>
<dbReference type="PANTHER" id="PTHR30250">
    <property type="entry name" value="PST FAMILY PREDICTED COLANIC ACID TRANSPORTER"/>
    <property type="match status" value="1"/>
</dbReference>
<evidence type="ECO:0000256" key="5">
    <source>
        <dbReference type="ARBA" id="ARBA00023136"/>
    </source>
</evidence>
<evidence type="ECO:0000256" key="6">
    <source>
        <dbReference type="SAM" id="Phobius"/>
    </source>
</evidence>
<feature type="transmembrane region" description="Helical" evidence="6">
    <location>
        <begin position="392"/>
        <end position="409"/>
    </location>
</feature>
<comment type="caution">
    <text evidence="7">The sequence shown here is derived from an EMBL/GenBank/DDBJ whole genome shotgun (WGS) entry which is preliminary data.</text>
</comment>
<dbReference type="RefSeq" id="WP_134127422.1">
    <property type="nucleotide sequence ID" value="NZ_SODU01000001.1"/>
</dbReference>
<evidence type="ECO:0000313" key="7">
    <source>
        <dbReference type="EMBL" id="TDW94239.1"/>
    </source>
</evidence>
<dbReference type="PANTHER" id="PTHR30250:SF26">
    <property type="entry name" value="PSMA PROTEIN"/>
    <property type="match status" value="1"/>
</dbReference>
<protein>
    <submittedName>
        <fullName evidence="7">O-antigen/teichoic acid export membrane protein</fullName>
    </submittedName>
</protein>
<proteinExistence type="predicted"/>
<organism evidence="7 8">
    <name type="scientific">Kribbella pratensis</name>
    <dbReference type="NCBI Taxonomy" id="2512112"/>
    <lineage>
        <taxon>Bacteria</taxon>
        <taxon>Bacillati</taxon>
        <taxon>Actinomycetota</taxon>
        <taxon>Actinomycetes</taxon>
        <taxon>Propionibacteriales</taxon>
        <taxon>Kribbellaceae</taxon>
        <taxon>Kribbella</taxon>
    </lineage>
</organism>
<name>A0ABY2FN88_9ACTN</name>
<keyword evidence="2" id="KW-1003">Cell membrane</keyword>
<evidence type="ECO:0000256" key="4">
    <source>
        <dbReference type="ARBA" id="ARBA00022989"/>
    </source>
</evidence>
<feature type="transmembrane region" description="Helical" evidence="6">
    <location>
        <begin position="120"/>
        <end position="140"/>
    </location>
</feature>
<sequence>MSRIALWRQQIAGRLGWAVADQAVSSLENFLLGVFVANVLGAEGLGALGLAFVAYSIALSCSRALATDALMIRFSGTAGDVWRTAASAATGVALLTGTAIGVICVGLGLILKAAEPGSEAGIAFLAIGIAMPALTLQDSWRCAFFAAERGARAFLVDVVWTVLFLSLLMVVHLTGNTSLMLVLIGFGATALVAAVAGMIYARTVPRVHAARSWLRAHRDLGTRFLVENVVMGAGGQIRAPVVAAAVGLAAVGAIRAAEMLIGPVAALLMGISQVSVPEAARALRKGSGPLLRLCLGISAGLASVAFAWGLVVIVIFPFGIGSMLLDGVWPDAHRLVLGVMVSSAFGCLQIGPSAGLRALGRADRTMRCQLVVSALFILLGTVGAVTGGALGAVWGTAIASAVGSAIWWWQFLRARREYFEAAGELIRPGKHFKTTGAAA</sequence>
<evidence type="ECO:0000256" key="3">
    <source>
        <dbReference type="ARBA" id="ARBA00022692"/>
    </source>
</evidence>
<evidence type="ECO:0000313" key="8">
    <source>
        <dbReference type="Proteomes" id="UP000295060"/>
    </source>
</evidence>
<keyword evidence="4 6" id="KW-1133">Transmembrane helix</keyword>
<evidence type="ECO:0000256" key="2">
    <source>
        <dbReference type="ARBA" id="ARBA00022475"/>
    </source>
</evidence>
<dbReference type="InterPro" id="IPR050833">
    <property type="entry name" value="Poly_Biosynth_Transport"/>
</dbReference>
<keyword evidence="3 6" id="KW-0812">Transmembrane</keyword>